<feature type="non-terminal residue" evidence="1">
    <location>
        <position position="1"/>
    </location>
</feature>
<organism evidence="1">
    <name type="scientific">Cladocopium goreaui</name>
    <dbReference type="NCBI Taxonomy" id="2562237"/>
    <lineage>
        <taxon>Eukaryota</taxon>
        <taxon>Sar</taxon>
        <taxon>Alveolata</taxon>
        <taxon>Dinophyceae</taxon>
        <taxon>Suessiales</taxon>
        <taxon>Symbiodiniaceae</taxon>
        <taxon>Cladocopium</taxon>
    </lineage>
</organism>
<dbReference type="EMBL" id="CAMXCT020002203">
    <property type="protein sequence ID" value="CAL1149773.1"/>
    <property type="molecule type" value="Genomic_DNA"/>
</dbReference>
<reference evidence="1" key="1">
    <citation type="submission" date="2022-10" db="EMBL/GenBank/DDBJ databases">
        <authorList>
            <person name="Chen Y."/>
            <person name="Dougan E. K."/>
            <person name="Chan C."/>
            <person name="Rhodes N."/>
            <person name="Thang M."/>
        </authorList>
    </citation>
    <scope>NUCLEOTIDE SEQUENCE</scope>
</reference>
<proteinExistence type="predicted"/>
<dbReference type="Proteomes" id="UP001152797">
    <property type="component" value="Unassembled WGS sequence"/>
</dbReference>
<dbReference type="EMBL" id="CAMXCT010002203">
    <property type="protein sequence ID" value="CAI3996398.1"/>
    <property type="molecule type" value="Genomic_DNA"/>
</dbReference>
<evidence type="ECO:0000313" key="3">
    <source>
        <dbReference type="Proteomes" id="UP001152797"/>
    </source>
</evidence>
<sequence length="72" mass="8548">NLCKWCEKVMRQQDCRRYLELTEEQRQKIAELSAQARSNCDEHHEDILRQKRFAEAVAEAVIKRMRNAADAD</sequence>
<name>A0A9P1CSZ5_9DINO</name>
<evidence type="ECO:0000313" key="1">
    <source>
        <dbReference type="EMBL" id="CAI3996398.1"/>
    </source>
</evidence>
<accession>A0A9P1CSZ5</accession>
<comment type="caution">
    <text evidence="1">The sequence shown here is derived from an EMBL/GenBank/DDBJ whole genome shotgun (WGS) entry which is preliminary data.</text>
</comment>
<protein>
    <submittedName>
        <fullName evidence="1">Uncharacterized protein</fullName>
    </submittedName>
</protein>
<evidence type="ECO:0000313" key="2">
    <source>
        <dbReference type="EMBL" id="CAL1149773.1"/>
    </source>
</evidence>
<dbReference type="EMBL" id="CAMXCT030002203">
    <property type="protein sequence ID" value="CAL4783710.1"/>
    <property type="molecule type" value="Genomic_DNA"/>
</dbReference>
<gene>
    <name evidence="1" type="ORF">C1SCF055_LOCUS22881</name>
</gene>
<reference evidence="2" key="2">
    <citation type="submission" date="2024-04" db="EMBL/GenBank/DDBJ databases">
        <authorList>
            <person name="Chen Y."/>
            <person name="Shah S."/>
            <person name="Dougan E. K."/>
            <person name="Thang M."/>
            <person name="Chan C."/>
        </authorList>
    </citation>
    <scope>NUCLEOTIDE SEQUENCE [LARGE SCALE GENOMIC DNA]</scope>
</reference>
<dbReference type="AlphaFoldDB" id="A0A9P1CSZ5"/>
<keyword evidence="3" id="KW-1185">Reference proteome</keyword>